<evidence type="ECO:0000256" key="6">
    <source>
        <dbReference type="ARBA" id="ARBA00023136"/>
    </source>
</evidence>
<dbReference type="InterPro" id="IPR036259">
    <property type="entry name" value="MFS_trans_sf"/>
</dbReference>
<evidence type="ECO:0000256" key="7">
    <source>
        <dbReference type="SAM" id="Phobius"/>
    </source>
</evidence>
<feature type="transmembrane region" description="Helical" evidence="7">
    <location>
        <begin position="377"/>
        <end position="396"/>
    </location>
</feature>
<dbReference type="Proteomes" id="UP000242972">
    <property type="component" value="Unassembled WGS sequence"/>
</dbReference>
<feature type="transmembrane region" description="Helical" evidence="7">
    <location>
        <begin position="346"/>
        <end position="371"/>
    </location>
</feature>
<dbReference type="EMBL" id="PXYW01000028">
    <property type="protein sequence ID" value="PSR33055.1"/>
    <property type="molecule type" value="Genomic_DNA"/>
</dbReference>
<dbReference type="PROSITE" id="PS50850">
    <property type="entry name" value="MFS"/>
    <property type="match status" value="1"/>
</dbReference>
<dbReference type="InterPro" id="IPR020846">
    <property type="entry name" value="MFS_dom"/>
</dbReference>
<dbReference type="Gene3D" id="1.20.1250.20">
    <property type="entry name" value="MFS general substrate transporter like domains"/>
    <property type="match status" value="1"/>
</dbReference>
<feature type="transmembrane region" description="Helical" evidence="7">
    <location>
        <begin position="45"/>
        <end position="66"/>
    </location>
</feature>
<dbReference type="AlphaFoldDB" id="A0A2T2XEY7"/>
<keyword evidence="6 7" id="KW-0472">Membrane</keyword>
<dbReference type="Pfam" id="PF05977">
    <property type="entry name" value="MFS_3"/>
    <property type="match status" value="1"/>
</dbReference>
<keyword evidence="3" id="KW-1003">Cell membrane</keyword>
<name>A0A2T2XEY7_9FIRM</name>
<feature type="transmembrane region" description="Helical" evidence="7">
    <location>
        <begin position="12"/>
        <end position="39"/>
    </location>
</feature>
<keyword evidence="2" id="KW-0813">Transport</keyword>
<feature type="transmembrane region" description="Helical" evidence="7">
    <location>
        <begin position="173"/>
        <end position="195"/>
    </location>
</feature>
<reference evidence="9 10" key="1">
    <citation type="journal article" date="2014" name="BMC Genomics">
        <title>Comparison of environmental and isolate Sulfobacillus genomes reveals diverse carbon, sulfur, nitrogen, and hydrogen metabolisms.</title>
        <authorList>
            <person name="Justice N.B."/>
            <person name="Norman A."/>
            <person name="Brown C.T."/>
            <person name="Singh A."/>
            <person name="Thomas B.C."/>
            <person name="Banfield J.F."/>
        </authorList>
    </citation>
    <scope>NUCLEOTIDE SEQUENCE [LARGE SCALE GENOMIC DNA]</scope>
    <source>
        <strain evidence="9">AMDSBA4</strain>
    </source>
</reference>
<feature type="domain" description="Major facilitator superfamily (MFS) profile" evidence="8">
    <location>
        <begin position="222"/>
        <end position="410"/>
    </location>
</feature>
<feature type="transmembrane region" description="Helical" evidence="7">
    <location>
        <begin position="288"/>
        <end position="307"/>
    </location>
</feature>
<dbReference type="CDD" id="cd06173">
    <property type="entry name" value="MFS_MefA_like"/>
    <property type="match status" value="1"/>
</dbReference>
<gene>
    <name evidence="9" type="ORF">C7B46_11680</name>
</gene>
<evidence type="ECO:0000313" key="10">
    <source>
        <dbReference type="Proteomes" id="UP000242972"/>
    </source>
</evidence>
<evidence type="ECO:0000313" key="9">
    <source>
        <dbReference type="EMBL" id="PSR33055.1"/>
    </source>
</evidence>
<comment type="caution">
    <text evidence="9">The sequence shown here is derived from an EMBL/GenBank/DDBJ whole genome shotgun (WGS) entry which is preliminary data.</text>
</comment>
<feature type="transmembrane region" description="Helical" evidence="7">
    <location>
        <begin position="255"/>
        <end position="276"/>
    </location>
</feature>
<keyword evidence="5 7" id="KW-1133">Transmembrane helix</keyword>
<evidence type="ECO:0000256" key="1">
    <source>
        <dbReference type="ARBA" id="ARBA00004651"/>
    </source>
</evidence>
<accession>A0A2T2XEY7</accession>
<dbReference type="GO" id="GO:0005886">
    <property type="term" value="C:plasma membrane"/>
    <property type="evidence" value="ECO:0007669"/>
    <property type="project" value="UniProtKB-SubCell"/>
</dbReference>
<sequence>MTSYRPLIQNRFFVVYWGGSTLVLLGLQFVSIALAWFVLKTTGSAVRVAIILAVIPIARITTSPFIGRLIDQLPRRRLMVIDNLTQAALYGSIPAMAWAHVLTFPILIGVVAGAAALSPLSMIGRGVLLPNLVGDDHLEVANGLSQLRSGLVTLMGPALGGILVAGLGSPVTLLVTAAFYVAYVFSLMAIPASQYKASMAHHSSEASTVHWSAWRFLWNSPGLLLIGLVTLFFNLTYGPLEPALPVMVDRVYHSGAGTLGLIWSSFAIGSLLGTLLWSRFRPGFGLRWLIAGVILGWGLFSGLVGFTTHPWQAMVVLCAGGLVYAPYNIVAATWQQRLVPDHLRGSVFGMLQSVTSSGLPLGQLVGGLAITAIGARYTIALGGAATVALGVVVLSLKSSWDRIPSASIFQ</sequence>
<feature type="transmembrane region" description="Helical" evidence="7">
    <location>
        <begin position="313"/>
        <end position="334"/>
    </location>
</feature>
<protein>
    <recommendedName>
        <fullName evidence="8">Major facilitator superfamily (MFS) profile domain-containing protein</fullName>
    </recommendedName>
</protein>
<proteinExistence type="predicted"/>
<dbReference type="PANTHER" id="PTHR23513">
    <property type="entry name" value="INTEGRAL MEMBRANE EFFLUX PROTEIN-RELATED"/>
    <property type="match status" value="1"/>
</dbReference>
<evidence type="ECO:0000256" key="5">
    <source>
        <dbReference type="ARBA" id="ARBA00022989"/>
    </source>
</evidence>
<dbReference type="PANTHER" id="PTHR23513:SF9">
    <property type="entry name" value="ENTEROBACTIN EXPORTER ENTS"/>
    <property type="match status" value="1"/>
</dbReference>
<organism evidence="9 10">
    <name type="scientific">Sulfobacillus benefaciens</name>
    <dbReference type="NCBI Taxonomy" id="453960"/>
    <lineage>
        <taxon>Bacteria</taxon>
        <taxon>Bacillati</taxon>
        <taxon>Bacillota</taxon>
        <taxon>Clostridia</taxon>
        <taxon>Eubacteriales</taxon>
        <taxon>Clostridiales Family XVII. Incertae Sedis</taxon>
        <taxon>Sulfobacillus</taxon>
    </lineage>
</organism>
<evidence type="ECO:0000256" key="4">
    <source>
        <dbReference type="ARBA" id="ARBA00022692"/>
    </source>
</evidence>
<dbReference type="SUPFAM" id="SSF103473">
    <property type="entry name" value="MFS general substrate transporter"/>
    <property type="match status" value="1"/>
</dbReference>
<dbReference type="GO" id="GO:0022857">
    <property type="term" value="F:transmembrane transporter activity"/>
    <property type="evidence" value="ECO:0007669"/>
    <property type="project" value="InterPro"/>
</dbReference>
<evidence type="ECO:0000259" key="8">
    <source>
        <dbReference type="PROSITE" id="PS50850"/>
    </source>
</evidence>
<comment type="subcellular location">
    <subcellularLocation>
        <location evidence="1">Cell membrane</location>
        <topology evidence="1">Multi-pass membrane protein</topology>
    </subcellularLocation>
</comment>
<evidence type="ECO:0000256" key="2">
    <source>
        <dbReference type="ARBA" id="ARBA00022448"/>
    </source>
</evidence>
<evidence type="ECO:0000256" key="3">
    <source>
        <dbReference type="ARBA" id="ARBA00022475"/>
    </source>
</evidence>
<keyword evidence="4 7" id="KW-0812">Transmembrane</keyword>
<feature type="transmembrane region" description="Helical" evidence="7">
    <location>
        <begin position="216"/>
        <end position="235"/>
    </location>
</feature>
<dbReference type="InterPro" id="IPR010290">
    <property type="entry name" value="TM_effector"/>
</dbReference>